<sequence length="66" mass="6617">MGTVATASDGPHLHTPDGPSRPPTSRPPGRPADGSAGRPVDPSAKLAAARAALNRAELAAGLRTRL</sequence>
<dbReference type="RefSeq" id="WP_221934914.1">
    <property type="nucleotide sequence ID" value="NZ_VJXR01000046.1"/>
</dbReference>
<accession>A0A552WNP1</accession>
<dbReference type="AlphaFoldDB" id="A0A552WNP1"/>
<name>A0A552WNP1_9MICO</name>
<keyword evidence="3" id="KW-1185">Reference proteome</keyword>
<gene>
    <name evidence="2" type="ORF">FJ693_14040</name>
</gene>
<feature type="non-terminal residue" evidence="2">
    <location>
        <position position="66"/>
    </location>
</feature>
<proteinExistence type="predicted"/>
<evidence type="ECO:0000313" key="3">
    <source>
        <dbReference type="Proteomes" id="UP000318693"/>
    </source>
</evidence>
<protein>
    <submittedName>
        <fullName evidence="2">Uncharacterized protein</fullName>
    </submittedName>
</protein>
<organism evidence="2 3">
    <name type="scientific">Georgenia yuyongxinii</name>
    <dbReference type="NCBI Taxonomy" id="2589797"/>
    <lineage>
        <taxon>Bacteria</taxon>
        <taxon>Bacillati</taxon>
        <taxon>Actinomycetota</taxon>
        <taxon>Actinomycetes</taxon>
        <taxon>Micrococcales</taxon>
        <taxon>Bogoriellaceae</taxon>
        <taxon>Georgenia</taxon>
    </lineage>
</organism>
<evidence type="ECO:0000313" key="2">
    <source>
        <dbReference type="EMBL" id="TRW44370.1"/>
    </source>
</evidence>
<evidence type="ECO:0000256" key="1">
    <source>
        <dbReference type="SAM" id="MobiDB-lite"/>
    </source>
</evidence>
<dbReference type="Proteomes" id="UP000318693">
    <property type="component" value="Unassembled WGS sequence"/>
</dbReference>
<comment type="caution">
    <text evidence="2">The sequence shown here is derived from an EMBL/GenBank/DDBJ whole genome shotgun (WGS) entry which is preliminary data.</text>
</comment>
<dbReference type="EMBL" id="VJXR01000046">
    <property type="protein sequence ID" value="TRW44370.1"/>
    <property type="molecule type" value="Genomic_DNA"/>
</dbReference>
<feature type="region of interest" description="Disordered" evidence="1">
    <location>
        <begin position="1"/>
        <end position="44"/>
    </location>
</feature>
<feature type="compositionally biased region" description="Pro residues" evidence="1">
    <location>
        <begin position="19"/>
        <end position="30"/>
    </location>
</feature>
<reference evidence="2 3" key="1">
    <citation type="submission" date="2019-07" db="EMBL/GenBank/DDBJ databases">
        <title>Georgenia wutianyii sp. nov. and Georgenia *** sp. nov. isolated from plateau pika (Ochotona curzoniae) in the Qinghai-Tibet plateau of China.</title>
        <authorList>
            <person name="Tian Z."/>
        </authorList>
    </citation>
    <scope>NUCLEOTIDE SEQUENCE [LARGE SCALE GENOMIC DNA]</scope>
    <source>
        <strain evidence="2 3">Z446</strain>
    </source>
</reference>